<evidence type="ECO:0000313" key="2">
    <source>
        <dbReference type="Proteomes" id="UP000054526"/>
    </source>
</evidence>
<sequence>MLPKTLEELDKVRDECKSMVTRRATASGAAAAVPVPAADVAADVGLLLELIPAINKKFGLTDEQIESLDMNTKAIIYSITKKVGTELIGRAITKKLVTAVLRKIGIRVAAKSVVKFVPIIGQVAAAGISFAAMKKVGNAHVDDCYEIVKKYLESNKETD</sequence>
<organism evidence="1 2">
    <name type="scientific">Cohnella kolymensis</name>
    <dbReference type="NCBI Taxonomy" id="1590652"/>
    <lineage>
        <taxon>Bacteria</taxon>
        <taxon>Bacillati</taxon>
        <taxon>Bacillota</taxon>
        <taxon>Bacilli</taxon>
        <taxon>Bacillales</taxon>
        <taxon>Paenibacillaceae</taxon>
        <taxon>Cohnella</taxon>
    </lineage>
</organism>
<reference evidence="1 2" key="1">
    <citation type="submission" date="2014-12" db="EMBL/GenBank/DDBJ databases">
        <title>Draft genome sequence of Cohnella kolymensis strain B-2846.</title>
        <authorList>
            <person name="Karlyshev A.V."/>
            <person name="Kudryashova E.B."/>
        </authorList>
    </citation>
    <scope>NUCLEOTIDE SEQUENCE [LARGE SCALE GENOMIC DNA]</scope>
    <source>
        <strain evidence="1 2">VKM B-2846</strain>
    </source>
</reference>
<dbReference type="PANTHER" id="PTHR32341:SF10">
    <property type="entry name" value="INTERFERON-INDUCIBLE GTPASE 5"/>
    <property type="match status" value="1"/>
</dbReference>
<proteinExistence type="predicted"/>
<name>A0ABR5A2Z1_9BACL</name>
<gene>
    <name evidence="1" type="ORF">SD71_14095</name>
</gene>
<evidence type="ECO:0008006" key="3">
    <source>
        <dbReference type="Google" id="ProtNLM"/>
    </source>
</evidence>
<dbReference type="RefSeq" id="WP_041064318.1">
    <property type="nucleotide sequence ID" value="NZ_JXAL01000022.1"/>
</dbReference>
<dbReference type="Proteomes" id="UP000054526">
    <property type="component" value="Unassembled WGS sequence"/>
</dbReference>
<protein>
    <recommendedName>
        <fullName evidence="3">DUF697 domain-containing protein</fullName>
    </recommendedName>
</protein>
<keyword evidence="2" id="KW-1185">Reference proteome</keyword>
<evidence type="ECO:0000313" key="1">
    <source>
        <dbReference type="EMBL" id="KIL35426.1"/>
    </source>
</evidence>
<accession>A0ABR5A2Z1</accession>
<dbReference type="EMBL" id="JXAL01000022">
    <property type="protein sequence ID" value="KIL35426.1"/>
    <property type="molecule type" value="Genomic_DNA"/>
</dbReference>
<comment type="caution">
    <text evidence="1">The sequence shown here is derived from an EMBL/GenBank/DDBJ whole genome shotgun (WGS) entry which is preliminary data.</text>
</comment>
<dbReference type="InterPro" id="IPR051515">
    <property type="entry name" value="IRG"/>
</dbReference>
<dbReference type="PANTHER" id="PTHR32341">
    <property type="entry name" value="INTERFERON-INDUCIBLE GTPASE"/>
    <property type="match status" value="1"/>
</dbReference>